<evidence type="ECO:0000256" key="1">
    <source>
        <dbReference type="SAM" id="MobiDB-lite"/>
    </source>
</evidence>
<dbReference type="OrthoDB" id="5866255at2759"/>
<feature type="transmembrane region" description="Helical" evidence="2">
    <location>
        <begin position="147"/>
        <end position="163"/>
    </location>
</feature>
<name>A0A3P7N1F5_CYLGO</name>
<protein>
    <submittedName>
        <fullName evidence="3">Uncharacterized protein</fullName>
    </submittedName>
</protein>
<evidence type="ECO:0000313" key="4">
    <source>
        <dbReference type="Proteomes" id="UP000271889"/>
    </source>
</evidence>
<keyword evidence="2" id="KW-0812">Transmembrane</keyword>
<keyword evidence="2" id="KW-1133">Transmembrane helix</keyword>
<dbReference type="EMBL" id="UYRV01114537">
    <property type="protein sequence ID" value="VDN28948.1"/>
    <property type="molecule type" value="Genomic_DNA"/>
</dbReference>
<dbReference type="AlphaFoldDB" id="A0A3P7N1F5"/>
<evidence type="ECO:0000313" key="3">
    <source>
        <dbReference type="EMBL" id="VDN28948.1"/>
    </source>
</evidence>
<feature type="region of interest" description="Disordered" evidence="1">
    <location>
        <begin position="1"/>
        <end position="20"/>
    </location>
</feature>
<dbReference type="Proteomes" id="UP000271889">
    <property type="component" value="Unassembled WGS sequence"/>
</dbReference>
<accession>A0A3P7N1F5</accession>
<feature type="compositionally biased region" description="Polar residues" evidence="1">
    <location>
        <begin position="10"/>
        <end position="20"/>
    </location>
</feature>
<keyword evidence="4" id="KW-1185">Reference proteome</keyword>
<keyword evidence="2" id="KW-0472">Membrane</keyword>
<reference evidence="3 4" key="1">
    <citation type="submission" date="2018-11" db="EMBL/GenBank/DDBJ databases">
        <authorList>
            <consortium name="Pathogen Informatics"/>
        </authorList>
    </citation>
    <scope>NUCLEOTIDE SEQUENCE [LARGE SCALE GENOMIC DNA]</scope>
</reference>
<proteinExistence type="predicted"/>
<organism evidence="3 4">
    <name type="scientific">Cylicostephanus goldi</name>
    <name type="common">Nematode worm</name>
    <dbReference type="NCBI Taxonomy" id="71465"/>
    <lineage>
        <taxon>Eukaryota</taxon>
        <taxon>Metazoa</taxon>
        <taxon>Ecdysozoa</taxon>
        <taxon>Nematoda</taxon>
        <taxon>Chromadorea</taxon>
        <taxon>Rhabditida</taxon>
        <taxon>Rhabditina</taxon>
        <taxon>Rhabditomorpha</taxon>
        <taxon>Strongyloidea</taxon>
        <taxon>Strongylidae</taxon>
        <taxon>Cylicostephanus</taxon>
    </lineage>
</organism>
<evidence type="ECO:0000256" key="2">
    <source>
        <dbReference type="SAM" id="Phobius"/>
    </source>
</evidence>
<sequence>MVSSRKRIHSVNTHAGNPNAITQATLNGLTRLAGSGAENDTSPPHAVVSQLRRLEGNGTAYLASPTKFTTANGTTISFSKVLEQVETQYSSGKSRHDAVNESNITSEVLAPQPIRTFVTKPEQSAKLIAPKAINPVATMKKAYEMQVSIKIASLFLFMDLIVIKVSAPVRLMLLLFALFSHVIQIRNRAGALQLWSTAGQSRKKYGRGRRFISQKSMRHRISGEDTRACVALSSNLASAVVPTSISIFYYRSSEVAYLQRFVMPFFMELLFAVYLI</sequence>
<gene>
    <name evidence="3" type="ORF">CGOC_LOCUS11111</name>
</gene>